<evidence type="ECO:0000256" key="1">
    <source>
        <dbReference type="SAM" id="MobiDB-lite"/>
    </source>
</evidence>
<dbReference type="InterPro" id="IPR045439">
    <property type="entry name" value="EAD11"/>
</dbReference>
<protein>
    <recommendedName>
        <fullName evidence="6">Caspase family protein</fullName>
    </recommendedName>
</protein>
<feature type="compositionally biased region" description="Polar residues" evidence="1">
    <location>
        <begin position="908"/>
        <end position="926"/>
    </location>
</feature>
<dbReference type="GO" id="GO:0006508">
    <property type="term" value="P:proteolysis"/>
    <property type="evidence" value="ECO:0007669"/>
    <property type="project" value="InterPro"/>
</dbReference>
<feature type="domain" description="Peptidase C14 caspase" evidence="2">
    <location>
        <begin position="290"/>
        <end position="521"/>
    </location>
</feature>
<dbReference type="AlphaFoldDB" id="A0A2D0MY99"/>
<proteinExistence type="predicted"/>
<dbReference type="Pfam" id="PF19964">
    <property type="entry name" value="EAD11"/>
    <property type="match status" value="1"/>
</dbReference>
<accession>A0A2D0MY99</accession>
<dbReference type="SUPFAM" id="SSF52129">
    <property type="entry name" value="Caspase-like"/>
    <property type="match status" value="1"/>
</dbReference>
<dbReference type="Pfam" id="PF00656">
    <property type="entry name" value="Peptidase_C14"/>
    <property type="match status" value="1"/>
</dbReference>
<comment type="caution">
    <text evidence="4">The sequence shown here is derived from an EMBL/GenBank/DDBJ whole genome shotgun (WGS) entry which is preliminary data.</text>
</comment>
<name>A0A2D0MY99_FLAN2</name>
<dbReference type="Gene3D" id="3.40.50.1460">
    <property type="match status" value="1"/>
</dbReference>
<sequence>MSLPKHFPTEQLGAANRRKLEWYYRRYVEAFYQEYRFGHFLLTAYAAVPALLTPDLLYKLWQNFHQYRWAGRTERIHRVAVSDLLLSPLCREVGFELYEMDAGIRQAFLDWQQRIAGEPLWQDRHLATVKSIAEFLEEYHARPNPARQRWGEAYEELQQWNTLAFTRPEQLQKKMWQKLRESVAGKKETETLRVLDFWSKTETQLALSTADTVPEQWRQNARFAQAWKALLQHNTQLFTEAFTQDPAYQSMLDDNPEGGIAVSMPVKVKEVLDQIQQAANPEPERPERIMALLIGVDQYAHPELPQLKGCGNDVQDFGRFLENAADYLGMPLEAEPLVDREANLEQVWSSLRGLVNELQQGDHFVFFFAGNSSNSLARMDWEKDGRLYLYDSEPGKGGWSGIRQREIEEMLIDIIRERKINCLLVLDHPQSREQPVTKAATDPLRDYPPELNGSLVILYGGEDGQVTYESTFGQESRGIFPYALLKVFREKGFNISFRNLIETTRLRMTQLTDQQTPAMEAFPAEMAEALIFSHEVQTEEKIYEVRFEPEISRYVLGAGARQGITPSLEFMSTLVRLEDGRVLTVDAVYRDYASIRDFTGDGSDTTYRATLLQAALPKIQVAFDPGIDEKMEAQLRSVIQSYAIHYIDIRDNWEDAGYFIHAWQNDYFLSRQISTREARSESLRPLFNLEPNPFELIKQMEYIAQWTGVLEYQNPNSRINRDDLMVAVGLVEDQRLEPSNLDKLEPSRIEEDPAMVSVDYPGGERADTPGVQLQLRSEIKQLLYVTTLYLDSQYGISPNAVRQPLEPGGLVSVPFMVQGNNHRTIPLRFDPKNLDLGKSEVHDYLKIFISTEPLDTQPLQQESLELDQDTARTTIIRQQEERGTFTIEEMDWTAITIPIRIIYRPDTGSSSGYGNPYQQQQTSSPEKNMPEEDFFRQDYTGSEAPEEAAPASRINPGELQMVRDMVAKNEMRRAMDTMLSLTKGTNSENEIILLANRLNDLERQNRIGVLTSDDYALSRNRISFALLSNISLLEESDEV</sequence>
<dbReference type="RefSeq" id="WP_099155392.1">
    <property type="nucleotide sequence ID" value="NZ_PDUD01000060.1"/>
</dbReference>
<evidence type="ECO:0008006" key="6">
    <source>
        <dbReference type="Google" id="ProtNLM"/>
    </source>
</evidence>
<feature type="domain" description="Effector-associated" evidence="3">
    <location>
        <begin position="959"/>
        <end position="1034"/>
    </location>
</feature>
<dbReference type="OrthoDB" id="1491023at2"/>
<dbReference type="GO" id="GO:0004197">
    <property type="term" value="F:cysteine-type endopeptidase activity"/>
    <property type="evidence" value="ECO:0007669"/>
    <property type="project" value="InterPro"/>
</dbReference>
<dbReference type="EMBL" id="PDUD01000060">
    <property type="protein sequence ID" value="PHN01197.1"/>
    <property type="molecule type" value="Genomic_DNA"/>
</dbReference>
<evidence type="ECO:0000259" key="3">
    <source>
        <dbReference type="Pfam" id="PF19964"/>
    </source>
</evidence>
<reference evidence="4 5" key="1">
    <citation type="submission" date="2017-10" db="EMBL/GenBank/DDBJ databases">
        <title>The draft genome sequence of Lewinella nigricans NBRC 102662.</title>
        <authorList>
            <person name="Wang K."/>
        </authorList>
    </citation>
    <scope>NUCLEOTIDE SEQUENCE [LARGE SCALE GENOMIC DNA]</scope>
    <source>
        <strain evidence="4 5">NBRC 102662</strain>
    </source>
</reference>
<keyword evidence="5" id="KW-1185">Reference proteome</keyword>
<gene>
    <name evidence="4" type="ORF">CRP01_38300</name>
</gene>
<dbReference type="InterPro" id="IPR029030">
    <property type="entry name" value="Caspase-like_dom_sf"/>
</dbReference>
<dbReference type="Proteomes" id="UP000223913">
    <property type="component" value="Unassembled WGS sequence"/>
</dbReference>
<organism evidence="4 5">
    <name type="scientific">Flavilitoribacter nigricans (strain ATCC 23147 / DSM 23189 / NBRC 102662 / NCIMB 1420 / SS-2)</name>
    <name type="common">Lewinella nigricans</name>
    <dbReference type="NCBI Taxonomy" id="1122177"/>
    <lineage>
        <taxon>Bacteria</taxon>
        <taxon>Pseudomonadati</taxon>
        <taxon>Bacteroidota</taxon>
        <taxon>Saprospiria</taxon>
        <taxon>Saprospirales</taxon>
        <taxon>Lewinellaceae</taxon>
        <taxon>Flavilitoribacter</taxon>
    </lineage>
</organism>
<feature type="region of interest" description="Disordered" evidence="1">
    <location>
        <begin position="908"/>
        <end position="931"/>
    </location>
</feature>
<dbReference type="InterPro" id="IPR011600">
    <property type="entry name" value="Pept_C14_caspase"/>
</dbReference>
<evidence type="ECO:0000313" key="5">
    <source>
        <dbReference type="Proteomes" id="UP000223913"/>
    </source>
</evidence>
<evidence type="ECO:0000313" key="4">
    <source>
        <dbReference type="EMBL" id="PHN01197.1"/>
    </source>
</evidence>
<evidence type="ECO:0000259" key="2">
    <source>
        <dbReference type="Pfam" id="PF00656"/>
    </source>
</evidence>